<dbReference type="InterPro" id="IPR015939">
    <property type="entry name" value="Fum_Rdtase/Succ_DH_flav-like_C"/>
</dbReference>
<organism evidence="14 15">
    <name type="scientific">Nibribacter koreensis</name>
    <dbReference type="NCBI Taxonomy" id="1084519"/>
    <lineage>
        <taxon>Bacteria</taxon>
        <taxon>Pseudomonadati</taxon>
        <taxon>Bacteroidota</taxon>
        <taxon>Cytophagia</taxon>
        <taxon>Cytophagales</taxon>
        <taxon>Hymenobacteraceae</taxon>
        <taxon>Nibribacter</taxon>
    </lineage>
</organism>
<evidence type="ECO:0000256" key="11">
    <source>
        <dbReference type="RuleBase" id="RU362049"/>
    </source>
</evidence>
<evidence type="ECO:0000256" key="9">
    <source>
        <dbReference type="ARBA" id="ARBA00048305"/>
    </source>
</evidence>
<reference evidence="15" key="1">
    <citation type="journal article" date="2019" name="Int. J. Syst. Evol. Microbiol.">
        <title>The Global Catalogue of Microorganisms (GCM) 10K type strain sequencing project: providing services to taxonomists for standard genome sequencing and annotation.</title>
        <authorList>
            <consortium name="The Broad Institute Genomics Platform"/>
            <consortium name="The Broad Institute Genome Sequencing Center for Infectious Disease"/>
            <person name="Wu L."/>
            <person name="Ma J."/>
        </authorList>
    </citation>
    <scope>NUCLEOTIDE SEQUENCE [LARGE SCALE GENOMIC DNA]</scope>
    <source>
        <strain evidence="15">JCM 17917</strain>
    </source>
</reference>
<keyword evidence="15" id="KW-1185">Reference proteome</keyword>
<evidence type="ECO:0000256" key="3">
    <source>
        <dbReference type="ARBA" id="ARBA00008562"/>
    </source>
</evidence>
<dbReference type="SUPFAM" id="SSF46977">
    <property type="entry name" value="Succinate dehydrogenase/fumarate reductase flavoprotein C-terminal domain"/>
    <property type="match status" value="1"/>
</dbReference>
<evidence type="ECO:0000259" key="12">
    <source>
        <dbReference type="Pfam" id="PF00890"/>
    </source>
</evidence>
<comment type="cofactor">
    <cofactor evidence="1 11">
        <name>FAD</name>
        <dbReference type="ChEBI" id="CHEBI:57692"/>
    </cofactor>
</comment>
<dbReference type="InterPro" id="IPR005288">
    <property type="entry name" value="NadB"/>
</dbReference>
<comment type="subcellular location">
    <subcellularLocation>
        <location evidence="11">Cytoplasm</location>
    </subcellularLocation>
</comment>
<sequence>MKEVDVLVIGSGIAGLSYALKVADLLPTCKILVVAKASELETNTSYAQGGIAAVLNLLTDSYQKHVQDTMEAGAWLSNLAVAEAVVQEAPARIADLMDWGVAFDTTPSGAFHLGREGGHSENRILHCKDQTGYSLEKALSQQVLLRPNIEVLSHHFAVDLITFNQGEAGPSCHGALLLDLGNQQLVKVLSRITMLATGGAGQVYQATTNPVIATGDGVAMAHRAGATVEHLEFVQFHPTALYHPGEKPSFLVSEAVRGFGGILRNAAGEAFMVRYDSRGCLAPRDIVARAIEAEMKKEQAVCMFLDVTHLDSDDFAAHFPTIYQKCLSIGVDPARQCIPVVPAAHYFCGGVTTDAWGRTSIQHLYASGECACTGLHGANRLASNSLQEALVFAHRSSADTCAKLEDTTLLDPIPAWQAPMVRSQPENLSQISRIREKIQAMMSQGAGIVRCIEELTELHQKLSQLAIEVEAMVRKYGASLELGELNNLRTVAQLVTDAALSRKESIGLHYLAPDPVPLQAIDRIAIV</sequence>
<keyword evidence="8 11" id="KW-0560">Oxidoreductase</keyword>
<evidence type="ECO:0000256" key="5">
    <source>
        <dbReference type="ARBA" id="ARBA00022630"/>
    </source>
</evidence>
<dbReference type="PANTHER" id="PTHR42716">
    <property type="entry name" value="L-ASPARTATE OXIDASE"/>
    <property type="match status" value="1"/>
</dbReference>
<dbReference type="InterPro" id="IPR027477">
    <property type="entry name" value="Succ_DH/fumarate_Rdtase_cat_sf"/>
</dbReference>
<feature type="domain" description="Fumarate reductase/succinate dehydrogenase flavoprotein-like C-terminal" evidence="13">
    <location>
        <begin position="435"/>
        <end position="510"/>
    </location>
</feature>
<dbReference type="Pfam" id="PF00890">
    <property type="entry name" value="FAD_binding_2"/>
    <property type="match status" value="1"/>
</dbReference>
<evidence type="ECO:0000256" key="2">
    <source>
        <dbReference type="ARBA" id="ARBA00004950"/>
    </source>
</evidence>
<name>A0ABP8FI32_9BACT</name>
<dbReference type="SUPFAM" id="SSF56425">
    <property type="entry name" value="Succinate dehydrogenase/fumarate reductase flavoprotein, catalytic domain"/>
    <property type="match status" value="1"/>
</dbReference>
<dbReference type="Gene3D" id="3.90.700.10">
    <property type="entry name" value="Succinate dehydrogenase/fumarate reductase flavoprotein, catalytic domain"/>
    <property type="match status" value="1"/>
</dbReference>
<comment type="pathway">
    <text evidence="2 11">Cofactor biosynthesis; NAD(+) biosynthesis; iminoaspartate from L-aspartate (oxidase route): step 1/1.</text>
</comment>
<dbReference type="EC" id="1.4.3.16" evidence="4 10"/>
<feature type="domain" description="FAD-dependent oxidoreductase 2 FAD-binding" evidence="12">
    <location>
        <begin position="5"/>
        <end position="386"/>
    </location>
</feature>
<dbReference type="NCBIfam" id="TIGR00551">
    <property type="entry name" value="nadB"/>
    <property type="match status" value="1"/>
</dbReference>
<dbReference type="Pfam" id="PF02910">
    <property type="entry name" value="Succ_DH_flav_C"/>
    <property type="match status" value="1"/>
</dbReference>
<evidence type="ECO:0000313" key="15">
    <source>
        <dbReference type="Proteomes" id="UP001501844"/>
    </source>
</evidence>
<gene>
    <name evidence="14" type="primary">nadB</name>
    <name evidence="14" type="ORF">GCM10023183_17110</name>
</gene>
<dbReference type="Gene3D" id="1.20.58.100">
    <property type="entry name" value="Fumarate reductase/succinate dehydrogenase flavoprotein-like, C-terminal domain"/>
    <property type="match status" value="1"/>
</dbReference>
<protein>
    <recommendedName>
        <fullName evidence="4 10">L-aspartate oxidase</fullName>
        <ecNumber evidence="4 10">1.4.3.16</ecNumber>
    </recommendedName>
</protein>
<evidence type="ECO:0000256" key="7">
    <source>
        <dbReference type="ARBA" id="ARBA00022827"/>
    </source>
</evidence>
<dbReference type="PIRSF" id="PIRSF000171">
    <property type="entry name" value="SDHA_APRA_LASPO"/>
    <property type="match status" value="1"/>
</dbReference>
<proteinExistence type="inferred from homology"/>
<evidence type="ECO:0000256" key="1">
    <source>
        <dbReference type="ARBA" id="ARBA00001974"/>
    </source>
</evidence>
<keyword evidence="5 11" id="KW-0285">Flavoprotein</keyword>
<evidence type="ECO:0000256" key="10">
    <source>
        <dbReference type="NCBIfam" id="TIGR00551"/>
    </source>
</evidence>
<dbReference type="InterPro" id="IPR036188">
    <property type="entry name" value="FAD/NAD-bd_sf"/>
</dbReference>
<dbReference type="PRINTS" id="PR00368">
    <property type="entry name" value="FADPNR"/>
</dbReference>
<dbReference type="InterPro" id="IPR037099">
    <property type="entry name" value="Fum_R/Succ_DH_flav-like_C_sf"/>
</dbReference>
<dbReference type="InterPro" id="IPR003953">
    <property type="entry name" value="FAD-dep_OxRdtase_2_FAD-bd"/>
</dbReference>
<comment type="function">
    <text evidence="11">Catalyzes the oxidation of L-aspartate to iminoaspartate.</text>
</comment>
<dbReference type="SUPFAM" id="SSF51905">
    <property type="entry name" value="FAD/NAD(P)-binding domain"/>
    <property type="match status" value="1"/>
</dbReference>
<accession>A0ABP8FI32</accession>
<dbReference type="PANTHER" id="PTHR42716:SF2">
    <property type="entry name" value="L-ASPARTATE OXIDASE, CHLOROPLASTIC"/>
    <property type="match status" value="1"/>
</dbReference>
<comment type="catalytic activity">
    <reaction evidence="9">
        <text>L-aspartate + O2 = iminosuccinate + H2O2</text>
        <dbReference type="Rhea" id="RHEA:25876"/>
        <dbReference type="ChEBI" id="CHEBI:15379"/>
        <dbReference type="ChEBI" id="CHEBI:16240"/>
        <dbReference type="ChEBI" id="CHEBI:29991"/>
        <dbReference type="ChEBI" id="CHEBI:77875"/>
        <dbReference type="EC" id="1.4.3.16"/>
    </reaction>
    <physiologicalReaction direction="left-to-right" evidence="9">
        <dbReference type="Rhea" id="RHEA:25877"/>
    </physiologicalReaction>
</comment>
<evidence type="ECO:0000256" key="6">
    <source>
        <dbReference type="ARBA" id="ARBA00022642"/>
    </source>
</evidence>
<keyword evidence="7 11" id="KW-0274">FAD</keyword>
<dbReference type="EMBL" id="BAABGX010000002">
    <property type="protein sequence ID" value="GAA4304040.1"/>
    <property type="molecule type" value="Genomic_DNA"/>
</dbReference>
<evidence type="ECO:0000256" key="8">
    <source>
        <dbReference type="ARBA" id="ARBA00023002"/>
    </source>
</evidence>
<comment type="caution">
    <text evidence="14">The sequence shown here is derived from an EMBL/GenBank/DDBJ whole genome shotgun (WGS) entry which is preliminary data.</text>
</comment>
<keyword evidence="6 11" id="KW-0662">Pyridine nucleotide biosynthesis</keyword>
<evidence type="ECO:0000259" key="13">
    <source>
        <dbReference type="Pfam" id="PF02910"/>
    </source>
</evidence>
<comment type="similarity">
    <text evidence="3 11">Belongs to the FAD-dependent oxidoreductase 2 family. NadB subfamily.</text>
</comment>
<dbReference type="Proteomes" id="UP001501844">
    <property type="component" value="Unassembled WGS sequence"/>
</dbReference>
<dbReference type="Gene3D" id="3.50.50.60">
    <property type="entry name" value="FAD/NAD(P)-binding domain"/>
    <property type="match status" value="1"/>
</dbReference>
<evidence type="ECO:0000256" key="4">
    <source>
        <dbReference type="ARBA" id="ARBA00012173"/>
    </source>
</evidence>
<dbReference type="RefSeq" id="WP_345164663.1">
    <property type="nucleotide sequence ID" value="NZ_BAABGX010000002.1"/>
</dbReference>
<evidence type="ECO:0000313" key="14">
    <source>
        <dbReference type="EMBL" id="GAA4304040.1"/>
    </source>
</evidence>